<feature type="domain" description="Cytochrome c" evidence="5">
    <location>
        <begin position="37"/>
        <end position="144"/>
    </location>
</feature>
<dbReference type="RefSeq" id="WP_189632287.1">
    <property type="nucleotide sequence ID" value="NZ_BMYQ01000001.1"/>
</dbReference>
<keyword evidence="1 4" id="KW-0349">Heme</keyword>
<reference evidence="6" key="1">
    <citation type="journal article" date="2014" name="Int. J. Syst. Evol. Microbiol.">
        <title>Complete genome sequence of Corynebacterium casei LMG S-19264T (=DSM 44701T), isolated from a smear-ripened cheese.</title>
        <authorList>
            <consortium name="US DOE Joint Genome Institute (JGI-PGF)"/>
            <person name="Walter F."/>
            <person name="Albersmeier A."/>
            <person name="Kalinowski J."/>
            <person name="Ruckert C."/>
        </authorList>
    </citation>
    <scope>NUCLEOTIDE SEQUENCE</scope>
    <source>
        <strain evidence="6">KCTC 23714</strain>
    </source>
</reference>
<name>A0A918MHF3_9RHOB</name>
<dbReference type="InterPro" id="IPR009056">
    <property type="entry name" value="Cyt_c-like_dom"/>
</dbReference>
<keyword evidence="2 4" id="KW-0479">Metal-binding</keyword>
<accession>A0A918MHF3</accession>
<gene>
    <name evidence="6" type="primary">cycG</name>
    <name evidence="6" type="ORF">GCM10011452_05740</name>
</gene>
<dbReference type="SUPFAM" id="SSF46626">
    <property type="entry name" value="Cytochrome c"/>
    <property type="match status" value="2"/>
</dbReference>
<evidence type="ECO:0000313" key="6">
    <source>
        <dbReference type="EMBL" id="GGW22383.1"/>
    </source>
</evidence>
<protein>
    <submittedName>
        <fullName evidence="6">Diheme cytochrome c-type</fullName>
    </submittedName>
</protein>
<dbReference type="AlphaFoldDB" id="A0A918MHF3"/>
<dbReference type="PROSITE" id="PS51007">
    <property type="entry name" value="CYTC"/>
    <property type="match status" value="2"/>
</dbReference>
<dbReference type="EMBL" id="BMYQ01000001">
    <property type="protein sequence ID" value="GGW22383.1"/>
    <property type="molecule type" value="Genomic_DNA"/>
</dbReference>
<dbReference type="Gene3D" id="1.10.760.10">
    <property type="entry name" value="Cytochrome c-like domain"/>
    <property type="match status" value="2"/>
</dbReference>
<dbReference type="Pfam" id="PF00034">
    <property type="entry name" value="Cytochrom_C"/>
    <property type="match status" value="1"/>
</dbReference>
<dbReference type="PANTHER" id="PTHR35008">
    <property type="entry name" value="BLL4482 PROTEIN-RELATED"/>
    <property type="match status" value="1"/>
</dbReference>
<dbReference type="PANTHER" id="PTHR35008:SF8">
    <property type="entry name" value="ALCOHOL DEHYDROGENASE CYTOCHROME C SUBUNIT"/>
    <property type="match status" value="1"/>
</dbReference>
<reference evidence="6" key="2">
    <citation type="submission" date="2020-09" db="EMBL/GenBank/DDBJ databases">
        <authorList>
            <person name="Sun Q."/>
            <person name="Kim S."/>
        </authorList>
    </citation>
    <scope>NUCLEOTIDE SEQUENCE</scope>
    <source>
        <strain evidence="6">KCTC 23714</strain>
    </source>
</reference>
<evidence type="ECO:0000313" key="7">
    <source>
        <dbReference type="Proteomes" id="UP000628984"/>
    </source>
</evidence>
<sequence length="294" mass="30759">MRIFTGVLGLAVVGAIGAWVLSAPRPLPDGATAGLVGEATRGEAVFHAAGCASCHMAPGSTGAAQLVLAGGQSFPSAFGTFVAPNISPSEAGIGGWTLAQFANAVQRGVSPDGSHYYPAFPYAAYARMELQDLADLKAFIDTLPASDAPSLPHDLGFPFNIRRSLGLWKLLFLPKDWVIAGDLTPQETRGRYLAEALAHCGECHTPRNLLGGLDTGRWLAGGPNPSGQGTIPNITPAKLTWSEEEIVAYLTTGFTPEFDSVGGHMAHVVENFARLPESEAAAVAAYLKRVPPTP</sequence>
<keyword evidence="3 4" id="KW-0408">Iron</keyword>
<evidence type="ECO:0000256" key="1">
    <source>
        <dbReference type="ARBA" id="ARBA00022617"/>
    </source>
</evidence>
<dbReference type="GO" id="GO:0046872">
    <property type="term" value="F:metal ion binding"/>
    <property type="evidence" value="ECO:0007669"/>
    <property type="project" value="UniProtKB-KW"/>
</dbReference>
<dbReference type="InterPro" id="IPR051459">
    <property type="entry name" value="Cytochrome_c-type_DH"/>
</dbReference>
<evidence type="ECO:0000256" key="4">
    <source>
        <dbReference type="PROSITE-ProRule" id="PRU00433"/>
    </source>
</evidence>
<feature type="domain" description="Cytochrome c" evidence="5">
    <location>
        <begin position="185"/>
        <end position="291"/>
    </location>
</feature>
<dbReference type="GO" id="GO:0009055">
    <property type="term" value="F:electron transfer activity"/>
    <property type="evidence" value="ECO:0007669"/>
    <property type="project" value="InterPro"/>
</dbReference>
<proteinExistence type="predicted"/>
<comment type="caution">
    <text evidence="6">The sequence shown here is derived from an EMBL/GenBank/DDBJ whole genome shotgun (WGS) entry which is preliminary data.</text>
</comment>
<dbReference type="Proteomes" id="UP000628984">
    <property type="component" value="Unassembled WGS sequence"/>
</dbReference>
<dbReference type="InterPro" id="IPR036909">
    <property type="entry name" value="Cyt_c-like_dom_sf"/>
</dbReference>
<evidence type="ECO:0000256" key="3">
    <source>
        <dbReference type="ARBA" id="ARBA00023004"/>
    </source>
</evidence>
<evidence type="ECO:0000256" key="2">
    <source>
        <dbReference type="ARBA" id="ARBA00022723"/>
    </source>
</evidence>
<evidence type="ECO:0000259" key="5">
    <source>
        <dbReference type="PROSITE" id="PS51007"/>
    </source>
</evidence>
<keyword evidence="7" id="KW-1185">Reference proteome</keyword>
<organism evidence="6 7">
    <name type="scientific">Gemmobacter lanyuensis</name>
    <dbReference type="NCBI Taxonomy" id="1054497"/>
    <lineage>
        <taxon>Bacteria</taxon>
        <taxon>Pseudomonadati</taxon>
        <taxon>Pseudomonadota</taxon>
        <taxon>Alphaproteobacteria</taxon>
        <taxon>Rhodobacterales</taxon>
        <taxon>Paracoccaceae</taxon>
        <taxon>Gemmobacter</taxon>
    </lineage>
</organism>
<dbReference type="GO" id="GO:0020037">
    <property type="term" value="F:heme binding"/>
    <property type="evidence" value="ECO:0007669"/>
    <property type="project" value="InterPro"/>
</dbReference>